<evidence type="ECO:0000256" key="6">
    <source>
        <dbReference type="SAM" id="Phobius"/>
    </source>
</evidence>
<keyword evidence="6" id="KW-1133">Transmembrane helix</keyword>
<keyword evidence="5 6" id="KW-0472">Membrane</keyword>
<reference evidence="8 9" key="1">
    <citation type="submission" date="2016-10" db="EMBL/GenBank/DDBJ databases">
        <authorList>
            <person name="de Groot N.N."/>
        </authorList>
    </citation>
    <scope>NUCLEOTIDE SEQUENCE [LARGE SCALE GENOMIC DNA]</scope>
    <source>
        <strain evidence="8 9">DSM 22489</strain>
    </source>
</reference>
<dbReference type="OrthoDB" id="9806525at2"/>
<proteinExistence type="predicted"/>
<feature type="transmembrane region" description="Helical" evidence="6">
    <location>
        <begin position="324"/>
        <end position="344"/>
    </location>
</feature>
<keyword evidence="9" id="KW-1185">Reference proteome</keyword>
<evidence type="ECO:0000313" key="9">
    <source>
        <dbReference type="Proteomes" id="UP000236728"/>
    </source>
</evidence>
<dbReference type="InterPro" id="IPR029044">
    <property type="entry name" value="Nucleotide-diphossugar_trans"/>
</dbReference>
<keyword evidence="6" id="KW-0812">Transmembrane</keyword>
<accession>A0A1H5VYT9</accession>
<evidence type="ECO:0000256" key="5">
    <source>
        <dbReference type="ARBA" id="ARBA00023136"/>
    </source>
</evidence>
<evidence type="ECO:0000259" key="7">
    <source>
        <dbReference type="Pfam" id="PF00535"/>
    </source>
</evidence>
<dbReference type="GO" id="GO:0005886">
    <property type="term" value="C:plasma membrane"/>
    <property type="evidence" value="ECO:0007669"/>
    <property type="project" value="UniProtKB-SubCell"/>
</dbReference>
<gene>
    <name evidence="8" type="ORF">SAMN05421819_1375</name>
</gene>
<evidence type="ECO:0000256" key="1">
    <source>
        <dbReference type="ARBA" id="ARBA00004236"/>
    </source>
</evidence>
<comment type="subcellular location">
    <subcellularLocation>
        <location evidence="1">Cell membrane</location>
    </subcellularLocation>
</comment>
<dbReference type="AlphaFoldDB" id="A0A1H5VYT9"/>
<organism evidence="8 9">
    <name type="scientific">Bryocella elongata</name>
    <dbReference type="NCBI Taxonomy" id="863522"/>
    <lineage>
        <taxon>Bacteria</taxon>
        <taxon>Pseudomonadati</taxon>
        <taxon>Acidobacteriota</taxon>
        <taxon>Terriglobia</taxon>
        <taxon>Terriglobales</taxon>
        <taxon>Acidobacteriaceae</taxon>
        <taxon>Bryocella</taxon>
    </lineage>
</organism>
<evidence type="ECO:0000256" key="3">
    <source>
        <dbReference type="ARBA" id="ARBA00022676"/>
    </source>
</evidence>
<dbReference type="PANTHER" id="PTHR43646:SF2">
    <property type="entry name" value="GLYCOSYLTRANSFERASE 2-LIKE DOMAIN-CONTAINING PROTEIN"/>
    <property type="match status" value="1"/>
</dbReference>
<dbReference type="Gene3D" id="3.90.550.10">
    <property type="entry name" value="Spore Coat Polysaccharide Biosynthesis Protein SpsA, Chain A"/>
    <property type="match status" value="1"/>
</dbReference>
<feature type="transmembrane region" description="Helical" evidence="6">
    <location>
        <begin position="163"/>
        <end position="182"/>
    </location>
</feature>
<protein>
    <submittedName>
        <fullName evidence="8">4,4'-diaponeurosporenoate glycosyltransferase</fullName>
    </submittedName>
</protein>
<evidence type="ECO:0000313" key="8">
    <source>
        <dbReference type="EMBL" id="SEF92442.1"/>
    </source>
</evidence>
<dbReference type="RefSeq" id="WP_103932317.1">
    <property type="nucleotide sequence ID" value="NZ_FNVA01000002.1"/>
</dbReference>
<evidence type="ECO:0000256" key="2">
    <source>
        <dbReference type="ARBA" id="ARBA00022475"/>
    </source>
</evidence>
<feature type="transmembrane region" description="Helical" evidence="6">
    <location>
        <begin position="269"/>
        <end position="289"/>
    </location>
</feature>
<keyword evidence="2" id="KW-1003">Cell membrane</keyword>
<dbReference type="PANTHER" id="PTHR43646">
    <property type="entry name" value="GLYCOSYLTRANSFERASE"/>
    <property type="match status" value="1"/>
</dbReference>
<name>A0A1H5VYT9_9BACT</name>
<feature type="domain" description="Glycosyltransferase 2-like" evidence="7">
    <location>
        <begin position="38"/>
        <end position="138"/>
    </location>
</feature>
<dbReference type="EMBL" id="FNVA01000002">
    <property type="protein sequence ID" value="SEF92442.1"/>
    <property type="molecule type" value="Genomic_DNA"/>
</dbReference>
<dbReference type="SUPFAM" id="SSF53448">
    <property type="entry name" value="Nucleotide-diphospho-sugar transferases"/>
    <property type="match status" value="1"/>
</dbReference>
<dbReference type="Proteomes" id="UP000236728">
    <property type="component" value="Unassembled WGS sequence"/>
</dbReference>
<keyword evidence="3" id="KW-0328">Glycosyltransferase</keyword>
<feature type="transmembrane region" description="Helical" evidence="6">
    <location>
        <begin position="301"/>
        <end position="318"/>
    </location>
</feature>
<sequence>MVFYYLASLAGVPAGWLLFRNARTLPGAIANGKSHNVSLIIPARNEEATLPTLLRSLREGTVQPAEIIVVDDHSSDRTAEIARGFGAKVIAAAPLPPGWTGKTWACAQGARAAAGTTLLFLDADTMLAPDGLARILNTYWALQPPSALSVLPFHAMQRAYEQLSLFFNLIMAAGAGGFSGFVEPELFGQSLMIDRDLYQAVGGHESVRQHVLENLHMAAHIREAGRKTITAVGQGSLSMCMFPGGTSQLVEGWTKGFAAGAASTPRSTVWLISLWIAGLALSAINLLAATVSVPTSIASRCIALLVYVVFATQIFVLSHRFGSFKFWAALVYPVFLAFYLAVFARSVLLRRRGTGATWKGRSL</sequence>
<dbReference type="InterPro" id="IPR001173">
    <property type="entry name" value="Glyco_trans_2-like"/>
</dbReference>
<evidence type="ECO:0000256" key="4">
    <source>
        <dbReference type="ARBA" id="ARBA00022679"/>
    </source>
</evidence>
<dbReference type="GO" id="GO:0016757">
    <property type="term" value="F:glycosyltransferase activity"/>
    <property type="evidence" value="ECO:0007669"/>
    <property type="project" value="UniProtKB-KW"/>
</dbReference>
<keyword evidence="4 8" id="KW-0808">Transferase</keyword>
<dbReference type="Pfam" id="PF00535">
    <property type="entry name" value="Glycos_transf_2"/>
    <property type="match status" value="1"/>
</dbReference>